<evidence type="ECO:0000313" key="5">
    <source>
        <dbReference type="EMBL" id="SCQ73876.1"/>
    </source>
</evidence>
<feature type="region of interest" description="Disordered" evidence="3">
    <location>
        <begin position="151"/>
        <end position="191"/>
    </location>
</feature>
<evidence type="ECO:0000256" key="3">
    <source>
        <dbReference type="SAM" id="MobiDB-lite"/>
    </source>
</evidence>
<dbReference type="EMBL" id="LT618793">
    <property type="protein sequence ID" value="SCQ73876.1"/>
    <property type="molecule type" value="Genomic_DNA"/>
</dbReference>
<comment type="similarity">
    <text evidence="1">Belongs to the nitroreductase family.</text>
</comment>
<dbReference type="Gene3D" id="3.40.109.10">
    <property type="entry name" value="NADH Oxidase"/>
    <property type="match status" value="1"/>
</dbReference>
<dbReference type="Pfam" id="PF00881">
    <property type="entry name" value="Nitroreductase"/>
    <property type="match status" value="1"/>
</dbReference>
<proteinExistence type="inferred from homology"/>
<dbReference type="PANTHER" id="PTHR43673">
    <property type="entry name" value="NAD(P)H NITROREDUCTASE YDGI-RELATED"/>
    <property type="match status" value="1"/>
</dbReference>
<sequence length="251" mass="27882">MADITPLLADRWSPHAFDKTHVISEDQVQLLLEAARWAPSAMNRQPWSFVVGVRDDDVFARLRPAIEGFSDWAVDASAIILGAYQDAGSEPDYALYDLGQSMAHLTVQAEALGLHVRQFATFDRPMAGRAFNIAAPWEPIIMAAVGLPAPGQKPEGRARKPAWAPNRPGQRLPLRTRGCHNGRPGSRPAPIEDARHRGWSACWEKSAYEWWDCCWFPRISPGGHVPTGGRTFPIGHEPQDVRCVVSRPHDQ</sequence>
<dbReference type="RefSeq" id="WP_232007150.1">
    <property type="nucleotide sequence ID" value="NZ_CP018002.1"/>
</dbReference>
<protein>
    <submittedName>
        <fullName evidence="5">Nitroreductase</fullName>
    </submittedName>
</protein>
<reference evidence="5 6" key="1">
    <citation type="submission" date="2016-09" db="EMBL/GenBank/DDBJ databases">
        <authorList>
            <person name="Laine KS P."/>
        </authorList>
    </citation>
    <scope>NUCLEOTIDE SEQUENCE [LARGE SCALE GENOMIC DNA]</scope>
    <source>
        <strain evidence="5">PFRJS-23</strain>
    </source>
</reference>
<dbReference type="GO" id="GO:0016491">
    <property type="term" value="F:oxidoreductase activity"/>
    <property type="evidence" value="ECO:0007669"/>
    <property type="project" value="UniProtKB-KW"/>
</dbReference>
<evidence type="ECO:0000313" key="6">
    <source>
        <dbReference type="Proteomes" id="UP000250080"/>
    </source>
</evidence>
<dbReference type="InterPro" id="IPR000415">
    <property type="entry name" value="Nitroreductase-like"/>
</dbReference>
<name>A0A509MA33_9ACTN</name>
<feature type="domain" description="Nitroreductase" evidence="4">
    <location>
        <begin position="9"/>
        <end position="66"/>
    </location>
</feature>
<evidence type="ECO:0000259" key="4">
    <source>
        <dbReference type="Pfam" id="PF00881"/>
    </source>
</evidence>
<dbReference type="SUPFAM" id="SSF55469">
    <property type="entry name" value="FMN-dependent nitroreductase-like"/>
    <property type="match status" value="1"/>
</dbReference>
<gene>
    <name evidence="5" type="ORF">PFR_JS23_41</name>
</gene>
<organism evidence="5 6">
    <name type="scientific">Propionibacterium freudenreichii</name>
    <dbReference type="NCBI Taxonomy" id="1744"/>
    <lineage>
        <taxon>Bacteria</taxon>
        <taxon>Bacillati</taxon>
        <taxon>Actinomycetota</taxon>
        <taxon>Actinomycetes</taxon>
        <taxon>Propionibacteriales</taxon>
        <taxon>Propionibacteriaceae</taxon>
        <taxon>Propionibacterium</taxon>
    </lineage>
</organism>
<evidence type="ECO:0000256" key="1">
    <source>
        <dbReference type="ARBA" id="ARBA00007118"/>
    </source>
</evidence>
<dbReference type="Proteomes" id="UP000250080">
    <property type="component" value="Chromosome I"/>
</dbReference>
<dbReference type="PANTHER" id="PTHR43673:SF10">
    <property type="entry name" value="NADH DEHYDROGENASE_NAD(P)H NITROREDUCTASE XCC3605-RELATED"/>
    <property type="match status" value="1"/>
</dbReference>
<keyword evidence="2" id="KW-0560">Oxidoreductase</keyword>
<evidence type="ECO:0000256" key="2">
    <source>
        <dbReference type="ARBA" id="ARBA00023002"/>
    </source>
</evidence>
<dbReference type="InterPro" id="IPR029479">
    <property type="entry name" value="Nitroreductase"/>
</dbReference>
<accession>A0A509MA33</accession>
<dbReference type="AlphaFoldDB" id="A0A509MA33"/>